<keyword evidence="2" id="KW-0067">ATP-binding</keyword>
<comment type="caution">
    <text evidence="3">The sequence shown here is derived from an EMBL/GenBank/DDBJ whole genome shotgun (WGS) entry which is preliminary data.</text>
</comment>
<dbReference type="PANTHER" id="PTHR42961">
    <property type="entry name" value="IRON-SULFUR PROTEIN NUBPL"/>
    <property type="match status" value="1"/>
</dbReference>
<dbReference type="SUPFAM" id="SSF52540">
    <property type="entry name" value="P-loop containing nucleoside triphosphate hydrolases"/>
    <property type="match status" value="1"/>
</dbReference>
<evidence type="ECO:0000313" key="4">
    <source>
        <dbReference type="Proteomes" id="UP000680304"/>
    </source>
</evidence>
<name>A0ABQ4N852_9BACL</name>
<dbReference type="EMBL" id="BOVJ01000092">
    <property type="protein sequence ID" value="GIQ64362.1"/>
    <property type="molecule type" value="Genomic_DNA"/>
</dbReference>
<dbReference type="InterPro" id="IPR044304">
    <property type="entry name" value="NUBPL-like"/>
</dbReference>
<dbReference type="InterPro" id="IPR033756">
    <property type="entry name" value="YlxH/NBP35"/>
</dbReference>
<dbReference type="Gene3D" id="3.40.50.300">
    <property type="entry name" value="P-loop containing nucleotide triphosphate hydrolases"/>
    <property type="match status" value="1"/>
</dbReference>
<keyword evidence="4" id="KW-1185">Reference proteome</keyword>
<evidence type="ECO:0008006" key="5">
    <source>
        <dbReference type="Google" id="ProtNLM"/>
    </source>
</evidence>
<keyword evidence="1" id="KW-0547">Nucleotide-binding</keyword>
<dbReference type="Pfam" id="PF10609">
    <property type="entry name" value="ParA"/>
    <property type="match status" value="1"/>
</dbReference>
<proteinExistence type="predicted"/>
<dbReference type="InterPro" id="IPR027417">
    <property type="entry name" value="P-loop_NTPase"/>
</dbReference>
<sequence length="240" mass="25268">MLTREQVLEAVRPWTEGKRDALQIRDVVVKARQVSMTVLHPAGAEQAPLEAALREALAREGAETVHIRFRPLEAAAPKASGPQSAAGAAAGAGPVKGHGAGLNSPLLDPANGVRFIAVASGKGGVGKSTVTVNLAVALARRGKRVGLIDADIYGFSVPDMMGIEERPEVVNDRVIPIENSASKSYRWASLSKTTVLSSGAVRCSAKCCAISSRKSNGASLIMCCSIFLRARATLRWTCIR</sequence>
<accession>A0ABQ4N852</accession>
<organism evidence="3 4">
    <name type="scientific">Paenibacillus cisolokensis</name>
    <dbReference type="NCBI Taxonomy" id="1658519"/>
    <lineage>
        <taxon>Bacteria</taxon>
        <taxon>Bacillati</taxon>
        <taxon>Bacillota</taxon>
        <taxon>Bacilli</taxon>
        <taxon>Bacillales</taxon>
        <taxon>Paenibacillaceae</taxon>
        <taxon>Paenibacillus</taxon>
    </lineage>
</organism>
<evidence type="ECO:0000256" key="2">
    <source>
        <dbReference type="ARBA" id="ARBA00022840"/>
    </source>
</evidence>
<reference evidence="3 4" key="1">
    <citation type="submission" date="2021-04" db="EMBL/GenBank/DDBJ databases">
        <title>Draft genome sequence of Paenibacillus cisolokensis, LC2-13A.</title>
        <authorList>
            <person name="Uke A."/>
            <person name="Chhe C."/>
            <person name="Baramee S."/>
            <person name="Kosugi A."/>
        </authorList>
    </citation>
    <scope>NUCLEOTIDE SEQUENCE [LARGE SCALE GENOMIC DNA]</scope>
    <source>
        <strain evidence="3 4">LC2-13A</strain>
    </source>
</reference>
<dbReference type="Proteomes" id="UP000680304">
    <property type="component" value="Unassembled WGS sequence"/>
</dbReference>
<dbReference type="PANTHER" id="PTHR42961:SF2">
    <property type="entry name" value="IRON-SULFUR PROTEIN NUBPL"/>
    <property type="match status" value="1"/>
</dbReference>
<evidence type="ECO:0000256" key="1">
    <source>
        <dbReference type="ARBA" id="ARBA00022741"/>
    </source>
</evidence>
<evidence type="ECO:0000313" key="3">
    <source>
        <dbReference type="EMBL" id="GIQ64362.1"/>
    </source>
</evidence>
<gene>
    <name evidence="3" type="ORF">PACILC2_29300</name>
</gene>
<protein>
    <recommendedName>
        <fullName evidence="5">CobQ/CobB/MinD/ParA nucleotide binding domain-containing protein</fullName>
    </recommendedName>
</protein>